<comment type="caution">
    <text evidence="7">The sequence shown here is derived from an EMBL/GenBank/DDBJ whole genome shotgun (WGS) entry which is preliminary data.</text>
</comment>
<protein>
    <recommendedName>
        <fullName evidence="6">Aromatic amino acid beta-eliminating lyase/threonine aldolase domain-containing protein</fullName>
    </recommendedName>
</protein>
<evidence type="ECO:0000256" key="3">
    <source>
        <dbReference type="ARBA" id="ARBA00022898"/>
    </source>
</evidence>
<feature type="modified residue" description="N6-(pyridoxal phosphate)lysine" evidence="5">
    <location>
        <position position="211"/>
    </location>
</feature>
<keyword evidence="8" id="KW-1185">Reference proteome</keyword>
<dbReference type="GO" id="GO:0005829">
    <property type="term" value="C:cytosol"/>
    <property type="evidence" value="ECO:0007669"/>
    <property type="project" value="TreeGrafter"/>
</dbReference>
<feature type="domain" description="Aromatic amino acid beta-eliminating lyase/threonine aldolase" evidence="6">
    <location>
        <begin position="17"/>
        <end position="297"/>
    </location>
</feature>
<evidence type="ECO:0000256" key="2">
    <source>
        <dbReference type="ARBA" id="ARBA00006966"/>
    </source>
</evidence>
<dbReference type="InterPro" id="IPR015422">
    <property type="entry name" value="PyrdxlP-dep_Trfase_small"/>
</dbReference>
<evidence type="ECO:0000313" key="8">
    <source>
        <dbReference type="Proteomes" id="UP000603453"/>
    </source>
</evidence>
<comment type="cofactor">
    <cofactor evidence="1">
        <name>pyridoxal 5'-phosphate</name>
        <dbReference type="ChEBI" id="CHEBI:597326"/>
    </cofactor>
</comment>
<dbReference type="CDD" id="cd06502">
    <property type="entry name" value="TA_like"/>
    <property type="match status" value="1"/>
</dbReference>
<keyword evidence="4" id="KW-0456">Lyase</keyword>
<comment type="similarity">
    <text evidence="2">Belongs to the threonine aldolase family.</text>
</comment>
<dbReference type="GO" id="GO:0006567">
    <property type="term" value="P:L-threonine catabolic process"/>
    <property type="evidence" value="ECO:0007669"/>
    <property type="project" value="TreeGrafter"/>
</dbReference>
<keyword evidence="3" id="KW-0663">Pyridoxal phosphate</keyword>
<dbReference type="OrthoDB" id="10261951at2759"/>
<dbReference type="InterPro" id="IPR015424">
    <property type="entry name" value="PyrdxlP-dep_Trfase"/>
</dbReference>
<dbReference type="GO" id="GO:0006545">
    <property type="term" value="P:glycine biosynthetic process"/>
    <property type="evidence" value="ECO:0007669"/>
    <property type="project" value="TreeGrafter"/>
</dbReference>
<dbReference type="Proteomes" id="UP000603453">
    <property type="component" value="Unassembled WGS sequence"/>
</dbReference>
<reference evidence="7" key="1">
    <citation type="submission" date="2020-12" db="EMBL/GenBank/DDBJ databases">
        <title>Metabolic potential, ecology and presence of endohyphal bacteria is reflected in genomic diversity of Mucoromycotina.</title>
        <authorList>
            <person name="Muszewska A."/>
            <person name="Okrasinska A."/>
            <person name="Steczkiewicz K."/>
            <person name="Drgas O."/>
            <person name="Orlowska M."/>
            <person name="Perlinska-Lenart U."/>
            <person name="Aleksandrzak-Piekarczyk T."/>
            <person name="Szatraj K."/>
            <person name="Zielenkiewicz U."/>
            <person name="Pilsyk S."/>
            <person name="Malc E."/>
            <person name="Mieczkowski P."/>
            <person name="Kruszewska J.S."/>
            <person name="Biernat P."/>
            <person name="Pawlowska J."/>
        </authorList>
    </citation>
    <scope>NUCLEOTIDE SEQUENCE</scope>
    <source>
        <strain evidence="7">WA0000017839</strain>
    </source>
</reference>
<dbReference type="InterPro" id="IPR001597">
    <property type="entry name" value="ArAA_b-elim_lyase/Thr_aldolase"/>
</dbReference>
<dbReference type="PANTHER" id="PTHR48097">
    <property type="entry name" value="L-THREONINE ALDOLASE-RELATED"/>
    <property type="match status" value="1"/>
</dbReference>
<proteinExistence type="inferred from homology"/>
<dbReference type="SUPFAM" id="SSF53383">
    <property type="entry name" value="PLP-dependent transferases"/>
    <property type="match status" value="1"/>
</dbReference>
<dbReference type="Pfam" id="PF01212">
    <property type="entry name" value="Beta_elim_lyase"/>
    <property type="match status" value="1"/>
</dbReference>
<dbReference type="FunFam" id="3.40.640.10:FF:000030">
    <property type="entry name" value="Low-specificity L-threonine aldolase"/>
    <property type="match status" value="1"/>
</dbReference>
<gene>
    <name evidence="7" type="ORF">INT47_003215</name>
</gene>
<evidence type="ECO:0000313" key="7">
    <source>
        <dbReference type="EMBL" id="KAG2210230.1"/>
    </source>
</evidence>
<evidence type="ECO:0000259" key="6">
    <source>
        <dbReference type="Pfam" id="PF01212"/>
    </source>
</evidence>
<evidence type="ECO:0000256" key="1">
    <source>
        <dbReference type="ARBA" id="ARBA00001933"/>
    </source>
</evidence>
<dbReference type="PIRSF" id="PIRSF017617">
    <property type="entry name" value="Thr_aldolase"/>
    <property type="match status" value="1"/>
</dbReference>
<evidence type="ECO:0000256" key="5">
    <source>
        <dbReference type="PIRSR" id="PIRSR017617-1"/>
    </source>
</evidence>
<accession>A0A8H7V7M4</accession>
<sequence>MSPLTASVHAEKPFIFDLTSDTATIPTDEMFDIMKAATRGDDVYQTDDDCKALEDYVADMMGHEAALFCTSGTLSNQLGLRCLLFQPPHSVLCDSRSHVFNYECGGIAYHSQANVVPVVAKGTYMTAEEVESKINRDTLCGAITRVVSLENTMNGTIMPIEEIRKIHDVARANDLKMHLDGARLWNASQATKTPLSEYGKCFDTISICLSKGAGAPIGSMLTGTKELITRARHIRKMMGGGWRQAGMLAVAARHCINTVVPTMPETHALARKLGESLQALGMKLLLPVETNMLFIDTKPTGLTIAELADALKAKHIKIFSNNGTTTRLVFHYQITSEAIDNFIQVAAELVQMKKKSGFVPPPPSNSVVETIEQTAESAYPSATVKN</sequence>
<organism evidence="7 8">
    <name type="scientific">Mucor saturninus</name>
    <dbReference type="NCBI Taxonomy" id="64648"/>
    <lineage>
        <taxon>Eukaryota</taxon>
        <taxon>Fungi</taxon>
        <taxon>Fungi incertae sedis</taxon>
        <taxon>Mucoromycota</taxon>
        <taxon>Mucoromycotina</taxon>
        <taxon>Mucoromycetes</taxon>
        <taxon>Mucorales</taxon>
        <taxon>Mucorineae</taxon>
        <taxon>Mucoraceae</taxon>
        <taxon>Mucor</taxon>
    </lineage>
</organism>
<dbReference type="Gene3D" id="3.90.1150.10">
    <property type="entry name" value="Aspartate Aminotransferase, domain 1"/>
    <property type="match status" value="1"/>
</dbReference>
<dbReference type="PANTHER" id="PTHR48097:SF9">
    <property type="entry name" value="L-THREONINE ALDOLASE"/>
    <property type="match status" value="1"/>
</dbReference>
<dbReference type="NCBIfam" id="NF041359">
    <property type="entry name" value="GntG_guanitoxin"/>
    <property type="match status" value="1"/>
</dbReference>
<evidence type="ECO:0000256" key="4">
    <source>
        <dbReference type="ARBA" id="ARBA00023239"/>
    </source>
</evidence>
<dbReference type="GO" id="GO:0008732">
    <property type="term" value="F:L-allo-threonine aldolase activity"/>
    <property type="evidence" value="ECO:0007669"/>
    <property type="project" value="TreeGrafter"/>
</dbReference>
<dbReference type="Gene3D" id="3.40.640.10">
    <property type="entry name" value="Type I PLP-dependent aspartate aminotransferase-like (Major domain)"/>
    <property type="match status" value="1"/>
</dbReference>
<dbReference type="EMBL" id="JAEPRD010000012">
    <property type="protein sequence ID" value="KAG2210230.1"/>
    <property type="molecule type" value="Genomic_DNA"/>
</dbReference>
<dbReference type="AlphaFoldDB" id="A0A8H7V7M4"/>
<name>A0A8H7V7M4_9FUNG</name>
<dbReference type="InterPro" id="IPR023603">
    <property type="entry name" value="Low_specificity_L-TA-like"/>
</dbReference>
<dbReference type="InterPro" id="IPR015421">
    <property type="entry name" value="PyrdxlP-dep_Trfase_major"/>
</dbReference>